<evidence type="ECO:0008006" key="5">
    <source>
        <dbReference type="Google" id="ProtNLM"/>
    </source>
</evidence>
<name>A0A2G9GSU4_9LAMI</name>
<dbReference type="EMBL" id="NKXS01003918">
    <property type="protein sequence ID" value="PIN08090.1"/>
    <property type="molecule type" value="Genomic_DNA"/>
</dbReference>
<gene>
    <name evidence="3" type="ORF">CDL12_19349</name>
</gene>
<dbReference type="Pfam" id="PF04885">
    <property type="entry name" value="Stig1"/>
    <property type="match status" value="1"/>
</dbReference>
<keyword evidence="4" id="KW-1185">Reference proteome</keyword>
<protein>
    <recommendedName>
        <fullName evidence="5">Stigma-specific protein Stig1</fullName>
    </recommendedName>
</protein>
<sequence>MPTNSQRPFRQREALATKRVTSPFLLQTIRNPRTANQNCNDDNQFCSPMSGGESKTCCNNKCVETESDSNNCGACGNKCAFTEVCCRGECVNLAYAKRHCGFCNNVCGVDGDCVYGICDYA</sequence>
<dbReference type="AlphaFoldDB" id="A0A2G9GSU4"/>
<comment type="similarity">
    <text evidence="1">Belongs to the STIG1 family.</text>
</comment>
<accession>A0A2G9GSU4</accession>
<evidence type="ECO:0000313" key="3">
    <source>
        <dbReference type="EMBL" id="PIN08090.1"/>
    </source>
</evidence>
<dbReference type="STRING" id="429701.A0A2G9GSU4"/>
<keyword evidence="2" id="KW-0732">Signal</keyword>
<dbReference type="PANTHER" id="PTHR33227:SF18">
    <property type="entry name" value="STIGMA-SPECIFIC STIG1-LIKE PROTEIN 3"/>
    <property type="match status" value="1"/>
</dbReference>
<evidence type="ECO:0000256" key="2">
    <source>
        <dbReference type="ARBA" id="ARBA00022729"/>
    </source>
</evidence>
<proteinExistence type="inferred from homology"/>
<comment type="caution">
    <text evidence="3">The sequence shown here is derived from an EMBL/GenBank/DDBJ whole genome shotgun (WGS) entry which is preliminary data.</text>
</comment>
<reference evidence="4" key="1">
    <citation type="journal article" date="2018" name="Gigascience">
        <title>Genome assembly of the Pink Ipe (Handroanthus impetiginosus, Bignoniaceae), a highly valued, ecologically keystone Neotropical timber forest tree.</title>
        <authorList>
            <person name="Silva-Junior O.B."/>
            <person name="Grattapaglia D."/>
            <person name="Novaes E."/>
            <person name="Collevatti R.G."/>
        </authorList>
    </citation>
    <scope>NUCLEOTIDE SEQUENCE [LARGE SCALE GENOMIC DNA]</scope>
    <source>
        <strain evidence="4">cv. UFG-1</strain>
    </source>
</reference>
<evidence type="ECO:0000256" key="1">
    <source>
        <dbReference type="ARBA" id="ARBA00006010"/>
    </source>
</evidence>
<dbReference type="PANTHER" id="PTHR33227">
    <property type="entry name" value="STIGMA-SPECIFIC STIG1-LIKE PROTEIN 3"/>
    <property type="match status" value="1"/>
</dbReference>
<evidence type="ECO:0000313" key="4">
    <source>
        <dbReference type="Proteomes" id="UP000231279"/>
    </source>
</evidence>
<organism evidence="3 4">
    <name type="scientific">Handroanthus impetiginosus</name>
    <dbReference type="NCBI Taxonomy" id="429701"/>
    <lineage>
        <taxon>Eukaryota</taxon>
        <taxon>Viridiplantae</taxon>
        <taxon>Streptophyta</taxon>
        <taxon>Embryophyta</taxon>
        <taxon>Tracheophyta</taxon>
        <taxon>Spermatophyta</taxon>
        <taxon>Magnoliopsida</taxon>
        <taxon>eudicotyledons</taxon>
        <taxon>Gunneridae</taxon>
        <taxon>Pentapetalae</taxon>
        <taxon>asterids</taxon>
        <taxon>lamiids</taxon>
        <taxon>Lamiales</taxon>
        <taxon>Bignoniaceae</taxon>
        <taxon>Crescentiina</taxon>
        <taxon>Tabebuia alliance</taxon>
        <taxon>Handroanthus</taxon>
    </lineage>
</organism>
<dbReference type="InterPro" id="IPR006969">
    <property type="entry name" value="Stig-like"/>
</dbReference>
<dbReference type="Proteomes" id="UP000231279">
    <property type="component" value="Unassembled WGS sequence"/>
</dbReference>
<dbReference type="OrthoDB" id="1841769at2759"/>